<dbReference type="InterPro" id="IPR012349">
    <property type="entry name" value="Split_barrel_FMN-bd"/>
</dbReference>
<proteinExistence type="predicted"/>
<dbReference type="AlphaFoldDB" id="A0A6J4S6X1"/>
<name>A0A6J4S6X1_9ACTN</name>
<accession>A0A6J4S6X1</accession>
<dbReference type="SUPFAM" id="SSF50475">
    <property type="entry name" value="FMN-binding split barrel"/>
    <property type="match status" value="1"/>
</dbReference>
<reference evidence="1" key="1">
    <citation type="submission" date="2020-02" db="EMBL/GenBank/DDBJ databases">
        <authorList>
            <person name="Meier V. D."/>
        </authorList>
    </citation>
    <scope>NUCLEOTIDE SEQUENCE</scope>
    <source>
        <strain evidence="1">AVDCRST_MAG13</strain>
    </source>
</reference>
<dbReference type="EMBL" id="CADCVO010000213">
    <property type="protein sequence ID" value="CAA9484268.1"/>
    <property type="molecule type" value="Genomic_DNA"/>
</dbReference>
<sequence length="142" mass="15023">MLGPMAPLPHWPAGTVALLATGAGAPHVIPVSTALRAGDDRILLALAHRRESLRRLREDPRAALALLAAGDVACTAHGRARVAADPLPGAENVVAVELRVDEVQDHGSRRFVIDDGVAWRWVDEEAERGDARTRAALAALLG</sequence>
<organism evidence="1">
    <name type="scientific">uncultured Solirubrobacteraceae bacterium</name>
    <dbReference type="NCBI Taxonomy" id="1162706"/>
    <lineage>
        <taxon>Bacteria</taxon>
        <taxon>Bacillati</taxon>
        <taxon>Actinomycetota</taxon>
        <taxon>Thermoleophilia</taxon>
        <taxon>Solirubrobacterales</taxon>
        <taxon>Solirubrobacteraceae</taxon>
        <taxon>environmental samples</taxon>
    </lineage>
</organism>
<evidence type="ECO:0000313" key="1">
    <source>
        <dbReference type="EMBL" id="CAA9484268.1"/>
    </source>
</evidence>
<dbReference type="Gene3D" id="2.30.110.10">
    <property type="entry name" value="Electron Transport, Fmn-binding Protein, Chain A"/>
    <property type="match status" value="1"/>
</dbReference>
<gene>
    <name evidence="1" type="ORF">AVDCRST_MAG13-1350</name>
</gene>
<protein>
    <submittedName>
        <fullName evidence="1">Uncharacterized protein</fullName>
    </submittedName>
</protein>